<organism evidence="1">
    <name type="scientific">anaerobic digester metagenome</name>
    <dbReference type="NCBI Taxonomy" id="1263854"/>
    <lineage>
        <taxon>unclassified sequences</taxon>
        <taxon>metagenomes</taxon>
        <taxon>ecological metagenomes</taxon>
    </lineage>
</organism>
<dbReference type="Pfam" id="PF18306">
    <property type="entry name" value="LDcluster4"/>
    <property type="match status" value="1"/>
</dbReference>
<dbReference type="SUPFAM" id="SSF102405">
    <property type="entry name" value="MCP/YpsA-like"/>
    <property type="match status" value="1"/>
</dbReference>
<dbReference type="InterPro" id="IPR052341">
    <property type="entry name" value="LOG_family_nucleotidases"/>
</dbReference>
<gene>
    <name evidence="1" type="ORF">SCFA_560002</name>
</gene>
<accession>A0A485M7F3</accession>
<dbReference type="GO" id="GO:0005829">
    <property type="term" value="C:cytosol"/>
    <property type="evidence" value="ECO:0007669"/>
    <property type="project" value="TreeGrafter"/>
</dbReference>
<dbReference type="PANTHER" id="PTHR43393:SF3">
    <property type="entry name" value="LYSINE DECARBOXYLASE-LIKE PROTEIN"/>
    <property type="match status" value="1"/>
</dbReference>
<dbReference type="PANTHER" id="PTHR43393">
    <property type="entry name" value="CYTOKININ RIBOSIDE 5'-MONOPHOSPHATE PHOSPHORIBOHYDROLASE"/>
    <property type="match status" value="1"/>
</dbReference>
<sequence>MRKPVIGVMGGGESASAEDCRLAYRLGALIAAEGWILLNGGRNIGVMDASARGARDRGGLTVGILPGAGTEHASRYIDIAIVTNMGGARNVINVLSSDIIVAMAGKAGTISEIALALKYEKPVILLNFDVRTLFQMCSGEDLLHWVHSAEEAIGIIKVLLARREYTSHETSLPEKLENMQPEA</sequence>
<proteinExistence type="predicted"/>
<dbReference type="NCBIfam" id="TIGR00725">
    <property type="entry name" value="TIGR00725 family protein"/>
    <property type="match status" value="1"/>
</dbReference>
<protein>
    <submittedName>
        <fullName evidence="1">Predicted Rossmann fold nucleotide-binding protein</fullName>
    </submittedName>
</protein>
<dbReference type="EMBL" id="CAADRN010000357">
    <property type="protein sequence ID" value="VFU18725.1"/>
    <property type="molecule type" value="Genomic_DNA"/>
</dbReference>
<dbReference type="InterPro" id="IPR041164">
    <property type="entry name" value="LDcluster4"/>
</dbReference>
<dbReference type="Gene3D" id="3.40.50.450">
    <property type="match status" value="1"/>
</dbReference>
<name>A0A485M7F3_9ZZZZ</name>
<evidence type="ECO:0000313" key="1">
    <source>
        <dbReference type="EMBL" id="VFU18725.1"/>
    </source>
</evidence>
<dbReference type="InterPro" id="IPR005268">
    <property type="entry name" value="CHP00725"/>
</dbReference>
<dbReference type="AlphaFoldDB" id="A0A485M7F3"/>
<reference evidence="1" key="1">
    <citation type="submission" date="2019-03" db="EMBL/GenBank/DDBJ databases">
        <authorList>
            <person name="Hao L."/>
        </authorList>
    </citation>
    <scope>NUCLEOTIDE SEQUENCE</scope>
</reference>